<accession>T1DE06</accession>
<reference evidence="2" key="1">
    <citation type="journal article" date="2013" name="BMC Genomics">
        <title>A deep insight into the sialotranscriptome of the mosquito, Psorophora albipes.</title>
        <authorList>
            <person name="Chagas A.C."/>
            <person name="Calvo E."/>
            <person name="Rios-Velasquez C.M."/>
            <person name="Pessoa F.A."/>
            <person name="Medeiros J.F."/>
            <person name="Ribeiro J.M."/>
        </authorList>
    </citation>
    <scope>NUCLEOTIDE SEQUENCE</scope>
</reference>
<dbReference type="Pfam" id="PF00078">
    <property type="entry name" value="RVT_1"/>
    <property type="match status" value="1"/>
</dbReference>
<dbReference type="PROSITE" id="PS50878">
    <property type="entry name" value="RT_POL"/>
    <property type="match status" value="1"/>
</dbReference>
<dbReference type="SUPFAM" id="SSF56672">
    <property type="entry name" value="DNA/RNA polymerases"/>
    <property type="match status" value="1"/>
</dbReference>
<sequence length="728" mass="83760">MLTNNPNFVLNFNQVSAPGFSKHDIIYSSINICRSHNESVRTYRDFKNVNLPGLLDAFNAFDWNLLYSITDSDIALNLFNNRLLDLYNQFVLIREVKPKNNPWFNAQISHAIMERDIAYRVWVSDRTTTNHNQYKRLRNKVTSLINTAKSNYVSNRLSTSNSTKELWGKLKNLNVGKSVENNNKFNNNSDEINNYFASNFTPDTENPSIPSENEYGLKFATINENDVILAIKSIKSNAVGLDEIPLSFIKLLLPSILPAICYIFNLIITSSKFPEAWKAAKVIPIKKKPNDVNLSNLRPISILSALSKVFERILQLQIRDHLENFDLLTQFQSGFRRGRSTTTAMLKVHDDIHSVVDKKGVAFLLLIDFSKAFDRVSHVKLLKKLSDQFLFSRSAVYLIQSYLSKRSQVVVANDRVSAQIPIISGVPQGSILGPLLFSLFINDLPSVLKYCKIHLFADDVQLYFCSNSIPVSQMAQFVNADLLRVFRWSQTNLLPINTSKTKAMFIKRNQLNISLPSLMLGQDRLEYVDKISNLGFIMQDDLEWDSHVNAQCRKIYNGLRLLRLSTSMLSPATKLSLFKSLLLPHFMYGDVLLLNASARAIDRLRVALNCCVRYVFNVSRLARVTHLQPKLLGCHFYDFIKLRSCFTLFNIINSSSPEYLFNKLTPFQSNRVRSYVIPRYNSSHYANTLFVRGICRFNLLPNEIKNIRARSEFRRECLEWFNRRNQQQ</sequence>
<dbReference type="EMBL" id="GALA01001237">
    <property type="protein sequence ID" value="JAA93615.1"/>
    <property type="molecule type" value="mRNA"/>
</dbReference>
<protein>
    <submittedName>
        <fullName evidence="2">Putative outcast ele5 orf1-h 1e-40-j 4</fullName>
    </submittedName>
</protein>
<dbReference type="AlphaFoldDB" id="T1DE06"/>
<evidence type="ECO:0000259" key="1">
    <source>
        <dbReference type="PROSITE" id="PS50878"/>
    </source>
</evidence>
<evidence type="ECO:0000313" key="2">
    <source>
        <dbReference type="EMBL" id="JAA93615.1"/>
    </source>
</evidence>
<dbReference type="InterPro" id="IPR043502">
    <property type="entry name" value="DNA/RNA_pol_sf"/>
</dbReference>
<proteinExistence type="evidence at transcript level"/>
<organism evidence="2">
    <name type="scientific">Psorophora albipes</name>
    <dbReference type="NCBI Taxonomy" id="869069"/>
    <lineage>
        <taxon>Eukaryota</taxon>
        <taxon>Metazoa</taxon>
        <taxon>Ecdysozoa</taxon>
        <taxon>Arthropoda</taxon>
        <taxon>Hexapoda</taxon>
        <taxon>Insecta</taxon>
        <taxon>Pterygota</taxon>
        <taxon>Neoptera</taxon>
        <taxon>Endopterygota</taxon>
        <taxon>Diptera</taxon>
        <taxon>Nematocera</taxon>
        <taxon>Culicoidea</taxon>
        <taxon>Culicidae</taxon>
        <taxon>Culicinae</taxon>
        <taxon>Aedini</taxon>
        <taxon>Psorophora</taxon>
    </lineage>
</organism>
<feature type="domain" description="Reverse transcriptase" evidence="1">
    <location>
        <begin position="266"/>
        <end position="538"/>
    </location>
</feature>
<dbReference type="PANTHER" id="PTHR33332">
    <property type="entry name" value="REVERSE TRANSCRIPTASE DOMAIN-CONTAINING PROTEIN"/>
    <property type="match status" value="1"/>
</dbReference>
<dbReference type="CDD" id="cd01650">
    <property type="entry name" value="RT_nLTR_like"/>
    <property type="match status" value="1"/>
</dbReference>
<dbReference type="GO" id="GO:0071897">
    <property type="term" value="P:DNA biosynthetic process"/>
    <property type="evidence" value="ECO:0007669"/>
    <property type="project" value="UniProtKB-ARBA"/>
</dbReference>
<dbReference type="InterPro" id="IPR000477">
    <property type="entry name" value="RT_dom"/>
</dbReference>
<name>T1DE06_9DIPT</name>